<dbReference type="Gene3D" id="3.40.50.720">
    <property type="entry name" value="NAD(P)-binding Rossmann-like Domain"/>
    <property type="match status" value="1"/>
</dbReference>
<organism evidence="4 5">
    <name type="scientific">Maudiozyma exigua</name>
    <name type="common">Yeast</name>
    <name type="synonym">Kazachstania exigua</name>
    <dbReference type="NCBI Taxonomy" id="34358"/>
    <lineage>
        <taxon>Eukaryota</taxon>
        <taxon>Fungi</taxon>
        <taxon>Dikarya</taxon>
        <taxon>Ascomycota</taxon>
        <taxon>Saccharomycotina</taxon>
        <taxon>Saccharomycetes</taxon>
        <taxon>Saccharomycetales</taxon>
        <taxon>Saccharomycetaceae</taxon>
        <taxon>Maudiozyma</taxon>
    </lineage>
</organism>
<dbReference type="InterPro" id="IPR050425">
    <property type="entry name" value="NAD(P)_dehydrat-like"/>
</dbReference>
<dbReference type="GO" id="GO:0016616">
    <property type="term" value="F:oxidoreductase activity, acting on the CH-OH group of donors, NAD or NADP as acceptor"/>
    <property type="evidence" value="ECO:0007669"/>
    <property type="project" value="TreeGrafter"/>
</dbReference>
<dbReference type="Proteomes" id="UP000750334">
    <property type="component" value="Unassembled WGS sequence"/>
</dbReference>
<sequence>MTVFVSGANGFIAQHIVKLLLEQNYKVIGSARTQDKCETLIRQFDNNRNLSMVVVPDLSKVDAFDSVFKQYGKNITVVLHTASPFRFNVTDVEKELLIPACNGTLGILESIKKYAADKVERVVITSSFGSILDPSKMADKSFVFDETMWNPFTWESCQNDPVIGYCASKKFAEQKAWEFLEENKDSVKFKLVTVNPVHVFGPHVFDSDIRDTMNCSTEVANQFLKNGPNFEVNPNTRNQFIDVRDVAEAHMYAFQKENTSGKRLVLCCGDFNQQDIVNVINADFPSMKGKIPVGKPENAIFGKHTGAIVDCSKTKEILGYEFIDFKKTIDDTVEQLLKVRGQL</sequence>
<accession>A0A9P6W7B1</accession>
<evidence type="ECO:0000313" key="5">
    <source>
        <dbReference type="Proteomes" id="UP000750334"/>
    </source>
</evidence>
<dbReference type="Pfam" id="PF01370">
    <property type="entry name" value="Epimerase"/>
    <property type="match status" value="1"/>
</dbReference>
<dbReference type="PANTHER" id="PTHR10366:SF844">
    <property type="entry name" value="NADPH-DEPENDENT METHYLGLYOXAL REDUCTASE GRE2"/>
    <property type="match status" value="1"/>
</dbReference>
<evidence type="ECO:0000259" key="3">
    <source>
        <dbReference type="Pfam" id="PF01370"/>
    </source>
</evidence>
<feature type="domain" description="NAD-dependent epimerase/dehydratase" evidence="3">
    <location>
        <begin position="3"/>
        <end position="262"/>
    </location>
</feature>
<dbReference type="OrthoDB" id="2735536at2759"/>
<evidence type="ECO:0000256" key="1">
    <source>
        <dbReference type="ARBA" id="ARBA00023002"/>
    </source>
</evidence>
<comment type="similarity">
    <text evidence="2">Belongs to the NAD(P)-dependent epimerase/dehydratase family. Dihydroflavonol-4-reductase subfamily.</text>
</comment>
<keyword evidence="5" id="KW-1185">Reference proteome</keyword>
<dbReference type="InterPro" id="IPR036291">
    <property type="entry name" value="NAD(P)-bd_dom_sf"/>
</dbReference>
<gene>
    <name evidence="4" type="primary">GRE2_1</name>
    <name evidence="4" type="ORF">C6P45_000560</name>
</gene>
<reference evidence="4 5" key="1">
    <citation type="submission" date="2020-11" db="EMBL/GenBank/DDBJ databases">
        <title>Kefir isolates.</title>
        <authorList>
            <person name="Marcisauskas S."/>
            <person name="Kim Y."/>
            <person name="Blasche S."/>
        </authorList>
    </citation>
    <scope>NUCLEOTIDE SEQUENCE [LARGE SCALE GENOMIC DNA]</scope>
    <source>
        <strain evidence="4 5">OG2</strain>
    </source>
</reference>
<comment type="caution">
    <text evidence="4">The sequence shown here is derived from an EMBL/GenBank/DDBJ whole genome shotgun (WGS) entry which is preliminary data.</text>
</comment>
<name>A0A9P6W7B1_MAUEX</name>
<protein>
    <submittedName>
        <fullName evidence="4">Methylglyoxal reductase (NADPH-dependent) gre2</fullName>
    </submittedName>
</protein>
<dbReference type="EMBL" id="PUHR01000119">
    <property type="protein sequence ID" value="KAG0664540.1"/>
    <property type="molecule type" value="Genomic_DNA"/>
</dbReference>
<evidence type="ECO:0000256" key="2">
    <source>
        <dbReference type="ARBA" id="ARBA00023445"/>
    </source>
</evidence>
<dbReference type="FunFam" id="3.40.50.720:FF:000191">
    <property type="entry name" value="Methylglyoxal reductase (NADPH-dependent)"/>
    <property type="match status" value="1"/>
</dbReference>
<dbReference type="InterPro" id="IPR001509">
    <property type="entry name" value="Epimerase_deHydtase"/>
</dbReference>
<keyword evidence="1" id="KW-0560">Oxidoreductase</keyword>
<dbReference type="SUPFAM" id="SSF51735">
    <property type="entry name" value="NAD(P)-binding Rossmann-fold domains"/>
    <property type="match status" value="1"/>
</dbReference>
<proteinExistence type="inferred from homology"/>
<dbReference type="CDD" id="cd05227">
    <property type="entry name" value="AR_SDR_e"/>
    <property type="match status" value="1"/>
</dbReference>
<dbReference type="AlphaFoldDB" id="A0A9P6W7B1"/>
<dbReference type="PANTHER" id="PTHR10366">
    <property type="entry name" value="NAD DEPENDENT EPIMERASE/DEHYDRATASE"/>
    <property type="match status" value="1"/>
</dbReference>
<evidence type="ECO:0000313" key="4">
    <source>
        <dbReference type="EMBL" id="KAG0664540.1"/>
    </source>
</evidence>